<dbReference type="OrthoDB" id="6357915at2759"/>
<feature type="compositionally biased region" description="Basic and acidic residues" evidence="1">
    <location>
        <begin position="343"/>
        <end position="358"/>
    </location>
</feature>
<feature type="compositionally biased region" description="Polar residues" evidence="1">
    <location>
        <begin position="163"/>
        <end position="180"/>
    </location>
</feature>
<feature type="compositionally biased region" description="Polar residues" evidence="1">
    <location>
        <begin position="21"/>
        <end position="32"/>
    </location>
</feature>
<feature type="compositionally biased region" description="Polar residues" evidence="1">
    <location>
        <begin position="444"/>
        <end position="461"/>
    </location>
</feature>
<reference evidence="2" key="1">
    <citation type="submission" date="2020-11" db="EMBL/GenBank/DDBJ databases">
        <authorList>
            <person name="Tran Van P."/>
        </authorList>
    </citation>
    <scope>NUCLEOTIDE SEQUENCE</scope>
</reference>
<proteinExistence type="predicted"/>
<feature type="compositionally biased region" description="Basic and acidic residues" evidence="1">
    <location>
        <begin position="656"/>
        <end position="669"/>
    </location>
</feature>
<feature type="compositionally biased region" description="Basic residues" evidence="1">
    <location>
        <begin position="609"/>
        <end position="619"/>
    </location>
</feature>
<feature type="compositionally biased region" description="Basic and acidic residues" evidence="1">
    <location>
        <begin position="145"/>
        <end position="154"/>
    </location>
</feature>
<feature type="compositionally biased region" description="Basic and acidic residues" evidence="1">
    <location>
        <begin position="530"/>
        <end position="560"/>
    </location>
</feature>
<feature type="region of interest" description="Disordered" evidence="1">
    <location>
        <begin position="444"/>
        <end position="482"/>
    </location>
</feature>
<protein>
    <submittedName>
        <fullName evidence="2">Uncharacterized protein</fullName>
    </submittedName>
</protein>
<dbReference type="EMBL" id="LR900067">
    <property type="protein sequence ID" value="CAD7244053.1"/>
    <property type="molecule type" value="Genomic_DNA"/>
</dbReference>
<sequence>MCEKEMDEMQLPPPPRILPTRSASSKMGNQRLPNLLDTNAPFVCRFSAREGPTFTKDPVAQGILEGSTLAKKWYRYQPVVSLPKITPAKTEEVDVDKDSPVPQEQNLELKKSRKKRAEESLQLNSSPDQPLKKRRKSTTVWAHLQDLRKIEKAHGGQPRKGRSASTGPRQSEGSEASSYSPKGVSILKPNVEMSKGEQYSDDSDGAVPQLESNIGQINTQHLADPSHERVSQPKLSAEKPEAKLSSNGAVPIVKSNAKMSEAKQSSSGTVCILKSSAKMSEVQKSLRIPDGAVSILKTNLKKPEAGPSPNLSNGAASILKENLKSREKKSPETLDKSVSALKQDTKKSEADSSSMRDKEAYTLKQKLKREVKFALKPLLKKAAAGQLTINCDDKEHGESLRGNTSRASTSQAPCATKQNIEVIDLVDSPPRNVSNLVLQQRIQPAVTSGTTPEDSVSTSNIPAPKAEENGSHTSPIQSPERSKLESLGVFEFTACTIQEKKDDLSISELDQNLRSIVQDMISSVGEVVDEDRPKKDTSGKKSESKKGVAHDKPPQREPHGPRKAKKRFLDSLRMRRRGLIKQEAPKKGGNGSNNVKGNQKREAPSLKVANKRSKNFVKRKMPDAPPSRIQPLNKVLTVRSLKFDGKQWQESSSTNKRPEPSNDGKKKEEERVYLKTVLSPHRLLPYQCPHHTSLSDRFSKQQSASVHHKEAEIEGQDQIEIIASGARPDSSSGTLRKGKKAEVPAPQRSASHQKLLEFLQREESVSLEKPEVGNTVMRLRSSSRIEGSLPYANLALRKYQNFIQIILNSTTTSLMNAFDAQTLEELTEVLNTLAAVDSVKMVLFTSAGSTFCQGIDIPSLLIQDFQNRRCYIKRLISALRSFLSALISFPKTLVAAVHGSAIGLGATILPFFNLVYASDKAWFYTPYSALRQRSEGGACISFKDRVGALRAQALLVFGVRFTAEQMFHKGFITEVIVGTSPLLDFIMPKLQSWMSNDSEGILKMKQEFQKLNHDVQSAVLMEVPRECQKLEEDWMSPDFQTAAERFLSDNQDLLRLQVPHQRS</sequence>
<organism evidence="2">
    <name type="scientific">Darwinula stevensoni</name>
    <dbReference type="NCBI Taxonomy" id="69355"/>
    <lineage>
        <taxon>Eukaryota</taxon>
        <taxon>Metazoa</taxon>
        <taxon>Ecdysozoa</taxon>
        <taxon>Arthropoda</taxon>
        <taxon>Crustacea</taxon>
        <taxon>Oligostraca</taxon>
        <taxon>Ostracoda</taxon>
        <taxon>Podocopa</taxon>
        <taxon>Podocopida</taxon>
        <taxon>Darwinulocopina</taxon>
        <taxon>Darwinuloidea</taxon>
        <taxon>Darwinulidae</taxon>
        <taxon>Darwinula</taxon>
    </lineage>
</organism>
<keyword evidence="3" id="KW-1185">Reference proteome</keyword>
<dbReference type="InterPro" id="IPR001753">
    <property type="entry name" value="Enoyl-CoA_hydra/iso"/>
</dbReference>
<feature type="region of interest" description="Disordered" evidence="1">
    <location>
        <begin position="644"/>
        <end position="669"/>
    </location>
</feature>
<dbReference type="Gene3D" id="3.90.226.10">
    <property type="entry name" value="2-enoyl-CoA Hydratase, Chain A, domain 1"/>
    <property type="match status" value="1"/>
</dbReference>
<dbReference type="InterPro" id="IPR029045">
    <property type="entry name" value="ClpP/crotonase-like_dom_sf"/>
</dbReference>
<dbReference type="EMBL" id="CAJPEV010000550">
    <property type="protein sequence ID" value="CAG0886390.1"/>
    <property type="molecule type" value="Genomic_DNA"/>
</dbReference>
<accession>A0A7R8XB97</accession>
<dbReference type="CDD" id="cd06558">
    <property type="entry name" value="crotonase-like"/>
    <property type="match status" value="1"/>
</dbReference>
<feature type="region of interest" description="Disordered" evidence="1">
    <location>
        <begin position="691"/>
        <end position="752"/>
    </location>
</feature>
<feature type="region of interest" description="Disordered" evidence="1">
    <location>
        <begin position="90"/>
        <end position="250"/>
    </location>
</feature>
<feature type="compositionally biased region" description="Basic and acidic residues" evidence="1">
    <location>
        <begin position="224"/>
        <end position="242"/>
    </location>
</feature>
<evidence type="ECO:0000256" key="1">
    <source>
        <dbReference type="SAM" id="MobiDB-lite"/>
    </source>
</evidence>
<dbReference type="AlphaFoldDB" id="A0A7R8XB97"/>
<evidence type="ECO:0000313" key="3">
    <source>
        <dbReference type="Proteomes" id="UP000677054"/>
    </source>
</evidence>
<feature type="compositionally biased region" description="Basic and acidic residues" evidence="1">
    <location>
        <begin position="90"/>
        <end position="99"/>
    </location>
</feature>
<dbReference type="Pfam" id="PF00378">
    <property type="entry name" value="ECH_1"/>
    <property type="match status" value="1"/>
</dbReference>
<feature type="compositionally biased region" description="Basic and acidic residues" evidence="1">
    <location>
        <begin position="322"/>
        <end position="335"/>
    </location>
</feature>
<dbReference type="PANTHER" id="PTHR43684">
    <property type="match status" value="1"/>
</dbReference>
<dbReference type="InterPro" id="IPR051053">
    <property type="entry name" value="ECH/Chromodomain_protein"/>
</dbReference>
<feature type="region of interest" description="Disordered" evidence="1">
    <location>
        <begin position="524"/>
        <end position="629"/>
    </location>
</feature>
<dbReference type="PANTHER" id="PTHR43684:SF11">
    <property type="entry name" value="CHROMO DOMAIN-CONTAINING PROTEIN"/>
    <property type="match status" value="1"/>
</dbReference>
<feature type="region of interest" description="Disordered" evidence="1">
    <location>
        <begin position="322"/>
        <end position="358"/>
    </location>
</feature>
<feature type="region of interest" description="Disordered" evidence="1">
    <location>
        <begin position="1"/>
        <end position="34"/>
    </location>
</feature>
<dbReference type="Proteomes" id="UP000677054">
    <property type="component" value="Unassembled WGS sequence"/>
</dbReference>
<feature type="compositionally biased region" description="Polar residues" evidence="1">
    <location>
        <begin position="210"/>
        <end position="221"/>
    </location>
</feature>
<gene>
    <name evidence="2" type="ORF">DSTB1V02_LOCUS3957</name>
</gene>
<evidence type="ECO:0000313" key="2">
    <source>
        <dbReference type="EMBL" id="CAD7244053.1"/>
    </source>
</evidence>
<name>A0A7R8XB97_9CRUS</name>
<dbReference type="SUPFAM" id="SSF52096">
    <property type="entry name" value="ClpP/crotonase"/>
    <property type="match status" value="1"/>
</dbReference>